<dbReference type="InterPro" id="IPR004381">
    <property type="entry name" value="Glycerate_kinase"/>
</dbReference>
<organism evidence="4 5">
    <name type="scientific">Luteipulveratus flavus</name>
    <dbReference type="NCBI Taxonomy" id="3031728"/>
    <lineage>
        <taxon>Bacteria</taxon>
        <taxon>Bacillati</taxon>
        <taxon>Actinomycetota</taxon>
        <taxon>Actinomycetes</taxon>
        <taxon>Micrococcales</taxon>
        <taxon>Dermacoccaceae</taxon>
        <taxon>Luteipulveratus</taxon>
    </lineage>
</organism>
<dbReference type="EMBL" id="JAROAV010000027">
    <property type="protein sequence ID" value="MDF8264309.1"/>
    <property type="molecule type" value="Genomic_DNA"/>
</dbReference>
<reference evidence="4 5" key="1">
    <citation type="submission" date="2023-03" db="EMBL/GenBank/DDBJ databases">
        <title>YIM 133296 draft genome.</title>
        <authorList>
            <person name="Xiong L."/>
        </authorList>
    </citation>
    <scope>NUCLEOTIDE SEQUENCE [LARGE SCALE GENOMIC DNA]</scope>
    <source>
        <strain evidence="4 5">YIM 133296</strain>
    </source>
</reference>
<comment type="similarity">
    <text evidence="1">Belongs to the glycerate kinase type-1 family.</text>
</comment>
<accession>A0ABT6C8C3</accession>
<dbReference type="InterPro" id="IPR018197">
    <property type="entry name" value="Glycerate_kinase_RE-like"/>
</dbReference>
<proteinExistence type="inferred from homology"/>
<dbReference type="InterPro" id="IPR018193">
    <property type="entry name" value="Glyc_kinase_flavodox-like_fold"/>
</dbReference>
<dbReference type="Gene3D" id="3.40.50.10350">
    <property type="entry name" value="Glycerate kinase, domain 1"/>
    <property type="match status" value="1"/>
</dbReference>
<dbReference type="GO" id="GO:0016301">
    <property type="term" value="F:kinase activity"/>
    <property type="evidence" value="ECO:0007669"/>
    <property type="project" value="UniProtKB-KW"/>
</dbReference>
<evidence type="ECO:0000256" key="2">
    <source>
        <dbReference type="ARBA" id="ARBA00022679"/>
    </source>
</evidence>
<comment type="caution">
    <text evidence="4">The sequence shown here is derived from an EMBL/GenBank/DDBJ whole genome shotgun (WGS) entry which is preliminary data.</text>
</comment>
<evidence type="ECO:0000313" key="5">
    <source>
        <dbReference type="Proteomes" id="UP001528912"/>
    </source>
</evidence>
<dbReference type="RefSeq" id="WP_275238969.1">
    <property type="nucleotide sequence ID" value="NZ_JARFJC010000031.1"/>
</dbReference>
<evidence type="ECO:0000256" key="3">
    <source>
        <dbReference type="ARBA" id="ARBA00022777"/>
    </source>
</evidence>
<dbReference type="Gene3D" id="3.90.1510.10">
    <property type="entry name" value="Glycerate kinase, domain 2"/>
    <property type="match status" value="1"/>
</dbReference>
<dbReference type="Pfam" id="PF02595">
    <property type="entry name" value="Gly_kinase"/>
    <property type="match status" value="1"/>
</dbReference>
<keyword evidence="3 4" id="KW-0418">Kinase</keyword>
<keyword evidence="2" id="KW-0808">Transferase</keyword>
<dbReference type="InterPro" id="IPR036129">
    <property type="entry name" value="Glycerate_kinase_sf"/>
</dbReference>
<keyword evidence="5" id="KW-1185">Reference proteome</keyword>
<evidence type="ECO:0000256" key="1">
    <source>
        <dbReference type="ARBA" id="ARBA00006284"/>
    </source>
</evidence>
<name>A0ABT6C8C3_9MICO</name>
<protein>
    <submittedName>
        <fullName evidence="4">Glycerate kinase</fullName>
    </submittedName>
</protein>
<gene>
    <name evidence="4" type="ORF">P4R38_08655</name>
</gene>
<sequence>MVTVLVAPAGIGHLPPVRVAELVSQTWTARSPGVRVVGRPMSDGGNGFLDALRAGAGGVLTPVVVDDPSGPSRPATVLLQDGANGPTAYVEPAALNLGAEDSTYAVGRLLIAARETGAERIVVGVGYMGTLDGGAGMLRALAGDERSGDWWRAPDRTAALVEEWGGVRIVGAVEDDAPLLGMHGPTYAAIERSGLDRAEADRHERRMGELVDQVEKAVPPRRDLVSGLPVRVHRRAGAGAGGGLGYALAVLGAQLRSGADVTAEAVGLDHAVADADLVVTGETTYDWRSLEHSVLSRVSSSAEVAARPVVVLCREQHVGRRESMSLGVAGTYSLIPTGRLARDVPEGGDLEDALRALVRRVAGTWTPTGSDDVH</sequence>
<dbReference type="SUPFAM" id="SSF110738">
    <property type="entry name" value="Glycerate kinase I"/>
    <property type="match status" value="1"/>
</dbReference>
<dbReference type="Proteomes" id="UP001528912">
    <property type="component" value="Unassembled WGS sequence"/>
</dbReference>
<dbReference type="PANTHER" id="PTHR21599">
    <property type="entry name" value="GLYCERATE KINASE"/>
    <property type="match status" value="1"/>
</dbReference>
<dbReference type="PANTHER" id="PTHR21599:SF0">
    <property type="entry name" value="GLYCERATE KINASE"/>
    <property type="match status" value="1"/>
</dbReference>
<evidence type="ECO:0000313" key="4">
    <source>
        <dbReference type="EMBL" id="MDF8264309.1"/>
    </source>
</evidence>